<reference evidence="1 2" key="1">
    <citation type="journal article" date="2017" name="Curr. Biol.">
        <title>The Evolution of Venom by Co-option of Single-Copy Genes.</title>
        <authorList>
            <person name="Martinson E.O."/>
            <person name="Mrinalini"/>
            <person name="Kelkar Y.D."/>
            <person name="Chang C.H."/>
            <person name="Werren J.H."/>
        </authorList>
    </citation>
    <scope>NUCLEOTIDE SEQUENCE [LARGE SCALE GENOMIC DNA]</scope>
    <source>
        <strain evidence="1 2">Alberta</strain>
        <tissue evidence="1">Whole body</tissue>
    </source>
</reference>
<protein>
    <submittedName>
        <fullName evidence="1">Uncharacterized protein</fullName>
    </submittedName>
</protein>
<organism evidence="1 2">
    <name type="scientific">Trichomalopsis sarcophagae</name>
    <dbReference type="NCBI Taxonomy" id="543379"/>
    <lineage>
        <taxon>Eukaryota</taxon>
        <taxon>Metazoa</taxon>
        <taxon>Ecdysozoa</taxon>
        <taxon>Arthropoda</taxon>
        <taxon>Hexapoda</taxon>
        <taxon>Insecta</taxon>
        <taxon>Pterygota</taxon>
        <taxon>Neoptera</taxon>
        <taxon>Endopterygota</taxon>
        <taxon>Hymenoptera</taxon>
        <taxon>Apocrita</taxon>
        <taxon>Proctotrupomorpha</taxon>
        <taxon>Chalcidoidea</taxon>
        <taxon>Pteromalidae</taxon>
        <taxon>Pteromalinae</taxon>
        <taxon>Trichomalopsis</taxon>
    </lineage>
</organism>
<name>A0A232F1H1_9HYME</name>
<keyword evidence="2" id="KW-1185">Reference proteome</keyword>
<dbReference type="AlphaFoldDB" id="A0A232F1H1"/>
<proteinExistence type="predicted"/>
<comment type="caution">
    <text evidence="1">The sequence shown here is derived from an EMBL/GenBank/DDBJ whole genome shotgun (WGS) entry which is preliminary data.</text>
</comment>
<sequence>MGNLARRNEIRARMQTSRGKCATAAADAQFGKLDLTTVSAFPASAPLAQLLSTPELLLLLRTVVGAYSIKLRFTPCGDDLLWQWIRATLLLYIMSYYYIARIVETVLPGYFVHSKSFTRKLSFIT</sequence>
<evidence type="ECO:0000313" key="2">
    <source>
        <dbReference type="Proteomes" id="UP000215335"/>
    </source>
</evidence>
<gene>
    <name evidence="1" type="ORF">TSAR_012360</name>
</gene>
<evidence type="ECO:0000313" key="1">
    <source>
        <dbReference type="EMBL" id="OXU24379.1"/>
    </source>
</evidence>
<dbReference type="EMBL" id="NNAY01001318">
    <property type="protein sequence ID" value="OXU24379.1"/>
    <property type="molecule type" value="Genomic_DNA"/>
</dbReference>
<accession>A0A232F1H1</accession>
<dbReference type="Proteomes" id="UP000215335">
    <property type="component" value="Unassembled WGS sequence"/>
</dbReference>